<dbReference type="WBParaSite" id="SMUV_0000737001-mRNA-1">
    <property type="protein sequence ID" value="SMUV_0000737001-mRNA-1"/>
    <property type="gene ID" value="SMUV_0000737001"/>
</dbReference>
<organism evidence="3 4">
    <name type="scientific">Syphacia muris</name>
    <dbReference type="NCBI Taxonomy" id="451379"/>
    <lineage>
        <taxon>Eukaryota</taxon>
        <taxon>Metazoa</taxon>
        <taxon>Ecdysozoa</taxon>
        <taxon>Nematoda</taxon>
        <taxon>Chromadorea</taxon>
        <taxon>Rhabditida</taxon>
        <taxon>Spirurina</taxon>
        <taxon>Oxyuridomorpha</taxon>
        <taxon>Oxyuroidea</taxon>
        <taxon>Oxyuridae</taxon>
        <taxon>Syphacia</taxon>
    </lineage>
</organism>
<dbReference type="Gene3D" id="1.25.40.10">
    <property type="entry name" value="Tetratricopeptide repeat domain"/>
    <property type="match status" value="1"/>
</dbReference>
<dbReference type="STRING" id="451379.A0A0N5ARL8"/>
<comment type="similarity">
    <text evidence="1">Belongs to the hcp beta-lactamase family.</text>
</comment>
<name>A0A0N5ARL8_9BILA</name>
<evidence type="ECO:0000313" key="4">
    <source>
        <dbReference type="WBParaSite" id="SMUV_0000737001-mRNA-1"/>
    </source>
</evidence>
<dbReference type="Proteomes" id="UP000046393">
    <property type="component" value="Unplaced"/>
</dbReference>
<dbReference type="PANTHER" id="PTHR13891">
    <property type="entry name" value="CYTOCHROME C OXIDASE ASSEMBLY FACTOR 7"/>
    <property type="match status" value="1"/>
</dbReference>
<keyword evidence="3" id="KW-1185">Reference proteome</keyword>
<dbReference type="InterPro" id="IPR011990">
    <property type="entry name" value="TPR-like_helical_dom_sf"/>
</dbReference>
<evidence type="ECO:0000256" key="1">
    <source>
        <dbReference type="ARBA" id="ARBA00008486"/>
    </source>
</evidence>
<dbReference type="InterPro" id="IPR006597">
    <property type="entry name" value="Sel1-like"/>
</dbReference>
<evidence type="ECO:0000256" key="2">
    <source>
        <dbReference type="ARBA" id="ARBA00022737"/>
    </source>
</evidence>
<protein>
    <submittedName>
        <fullName evidence="4">Cytochrome c oxidase assembly factor 7</fullName>
    </submittedName>
</protein>
<sequence>MDKNSREQLNAEARDYVYNLDLEFKFGCFKEHNADLCHQHGEFLESVQNNFADAFKIFKENCEQRKHPDSCLKYAKYMISDKERKAGANDIEKSLITSCEGAVPRACHYLSLFYYKRDGDKCKKKVEEYMKRACELHYGRSCWLLGAWYLGPVEGVEFVNGKKVRVNNVEVVERDAAKALNYGIMGCELGVPQACSNVSRMYEIGDGIEKDSKKAKDFKERARKFTRT</sequence>
<dbReference type="AlphaFoldDB" id="A0A0N5ARL8"/>
<dbReference type="SUPFAM" id="SSF81901">
    <property type="entry name" value="HCP-like"/>
    <property type="match status" value="1"/>
</dbReference>
<dbReference type="PANTHER" id="PTHR13891:SF1">
    <property type="entry name" value="CYTOCHROME C OXIDASE ASSEMBLY FACTOR 7"/>
    <property type="match status" value="1"/>
</dbReference>
<evidence type="ECO:0000313" key="3">
    <source>
        <dbReference type="Proteomes" id="UP000046393"/>
    </source>
</evidence>
<reference evidence="4" key="1">
    <citation type="submission" date="2017-02" db="UniProtKB">
        <authorList>
            <consortium name="WormBaseParasite"/>
        </authorList>
    </citation>
    <scope>IDENTIFICATION</scope>
</reference>
<accession>A0A0N5ARL8</accession>
<dbReference type="GO" id="GO:0005758">
    <property type="term" value="C:mitochondrial intermembrane space"/>
    <property type="evidence" value="ECO:0007669"/>
    <property type="project" value="TreeGrafter"/>
</dbReference>
<proteinExistence type="inferred from homology"/>
<dbReference type="SMART" id="SM00671">
    <property type="entry name" value="SEL1"/>
    <property type="match status" value="3"/>
</dbReference>
<keyword evidence="2" id="KW-0677">Repeat</keyword>
<dbReference type="InterPro" id="IPR040239">
    <property type="entry name" value="HcpB-like"/>
</dbReference>